<keyword evidence="7 9" id="KW-0067">ATP-binding</keyword>
<evidence type="ECO:0000256" key="8">
    <source>
        <dbReference type="ARBA" id="ARBA00048596"/>
    </source>
</evidence>
<dbReference type="CDD" id="cd24011">
    <property type="entry name" value="ASKHA_NBD_BK"/>
    <property type="match status" value="1"/>
</dbReference>
<dbReference type="PIRSF" id="PIRSF036458">
    <property type="entry name" value="Butyrate_kin"/>
    <property type="match status" value="1"/>
</dbReference>
<dbReference type="NCBIfam" id="TIGR02707">
    <property type="entry name" value="butyr_kinase"/>
    <property type="match status" value="1"/>
</dbReference>
<proteinExistence type="inferred from homology"/>
<evidence type="ECO:0000256" key="4">
    <source>
        <dbReference type="ARBA" id="ARBA00022679"/>
    </source>
</evidence>
<name>A0A5D8QA94_9THEO</name>
<evidence type="ECO:0000256" key="7">
    <source>
        <dbReference type="ARBA" id="ARBA00022840"/>
    </source>
</evidence>
<dbReference type="EC" id="2.7.2.7" evidence="9"/>
<evidence type="ECO:0000256" key="1">
    <source>
        <dbReference type="ARBA" id="ARBA00004496"/>
    </source>
</evidence>
<dbReference type="RefSeq" id="WP_149545778.1">
    <property type="nucleotide sequence ID" value="NZ_VTPS01000015.1"/>
</dbReference>
<gene>
    <name evidence="9 11" type="primary">buk</name>
    <name evidence="11" type="ORF">FWJ32_09800</name>
</gene>
<keyword evidence="3 9" id="KW-0963">Cytoplasm</keyword>
<dbReference type="SUPFAM" id="SSF53067">
    <property type="entry name" value="Actin-like ATPase domain"/>
    <property type="match status" value="2"/>
</dbReference>
<keyword evidence="6 9" id="KW-0418">Kinase</keyword>
<dbReference type="GO" id="GO:0047761">
    <property type="term" value="F:butyrate kinase activity"/>
    <property type="evidence" value="ECO:0007669"/>
    <property type="project" value="UniProtKB-UniRule"/>
</dbReference>
<dbReference type="GO" id="GO:0005737">
    <property type="term" value="C:cytoplasm"/>
    <property type="evidence" value="ECO:0007669"/>
    <property type="project" value="UniProtKB-SubCell"/>
</dbReference>
<dbReference type="GO" id="GO:0008776">
    <property type="term" value="F:acetate kinase activity"/>
    <property type="evidence" value="ECO:0007669"/>
    <property type="project" value="TreeGrafter"/>
</dbReference>
<organism evidence="11 12">
    <name type="scientific">Calorimonas adulescens</name>
    <dbReference type="NCBI Taxonomy" id="2606906"/>
    <lineage>
        <taxon>Bacteria</taxon>
        <taxon>Bacillati</taxon>
        <taxon>Bacillota</taxon>
        <taxon>Clostridia</taxon>
        <taxon>Thermoanaerobacterales</taxon>
        <taxon>Thermoanaerobacteraceae</taxon>
        <taxon>Calorimonas</taxon>
    </lineage>
</organism>
<dbReference type="NCBIfam" id="NF002834">
    <property type="entry name" value="PRK03011.1-5"/>
    <property type="match status" value="1"/>
</dbReference>
<dbReference type="InterPro" id="IPR023865">
    <property type="entry name" value="Aliphatic_acid_kinase_CS"/>
</dbReference>
<dbReference type="PRINTS" id="PR00471">
    <property type="entry name" value="ACETATEKNASE"/>
</dbReference>
<dbReference type="GO" id="GO:0006083">
    <property type="term" value="P:acetate metabolic process"/>
    <property type="evidence" value="ECO:0007669"/>
    <property type="project" value="TreeGrafter"/>
</dbReference>
<comment type="similarity">
    <text evidence="2 9 10">Belongs to the acetokinase family.</text>
</comment>
<sequence>MDKMILVINPGSTSTKVAIFKGAENFKSRVLTYSSDDLKGYNSVIEQFEMRLYDILKWLEQEGIDIKDFEAVVGRGGMVRPIPGGTYIVTDALVEDLKNQVGGEHASNLGGLLAKNIADRAGIPAFIVDPVAVDEFEDIARISGMPEISRMSHAHALNIKAVARKVAHKMGKPLAELNLIIVHLGGGISVSALRGGRQIDVNDANEGGPFSPERTGSLAALDLVRLCYSGKYTYSQMKKKIVGHGGITAYLGTNDIREVENRIETGDRYAELIFNAMAYQVSKEIGSMSAVLYGKVDAIILTGGGAYSKRITTLIGDRVRFIAPVIIEAGEDELRSLAEGVFRLINGEEKPKIYEDEVIKIEKF</sequence>
<comment type="subcellular location">
    <subcellularLocation>
        <location evidence="1 9">Cytoplasm</location>
    </subcellularLocation>
</comment>
<dbReference type="PANTHER" id="PTHR21060:SF3">
    <property type="entry name" value="BUTYRATE KINASE 2-RELATED"/>
    <property type="match status" value="1"/>
</dbReference>
<dbReference type="Pfam" id="PF00871">
    <property type="entry name" value="Acetate_kinase"/>
    <property type="match status" value="1"/>
</dbReference>
<dbReference type="InterPro" id="IPR000890">
    <property type="entry name" value="Aliphatic_acid_kin_short-chain"/>
</dbReference>
<evidence type="ECO:0000256" key="6">
    <source>
        <dbReference type="ARBA" id="ARBA00022777"/>
    </source>
</evidence>
<keyword evidence="5 9" id="KW-0547">Nucleotide-binding</keyword>
<dbReference type="PROSITE" id="PS01076">
    <property type="entry name" value="ACETATE_KINASE_2"/>
    <property type="match status" value="1"/>
</dbReference>
<accession>A0A5D8QA94</accession>
<evidence type="ECO:0000256" key="9">
    <source>
        <dbReference type="HAMAP-Rule" id="MF_00542"/>
    </source>
</evidence>
<dbReference type="AlphaFoldDB" id="A0A5D8QA94"/>
<dbReference type="HAMAP" id="MF_00542">
    <property type="entry name" value="Butyrate_kinase"/>
    <property type="match status" value="1"/>
</dbReference>
<keyword evidence="12" id="KW-1185">Reference proteome</keyword>
<evidence type="ECO:0000256" key="2">
    <source>
        <dbReference type="ARBA" id="ARBA00008748"/>
    </source>
</evidence>
<dbReference type="Gene3D" id="3.30.420.40">
    <property type="match status" value="2"/>
</dbReference>
<dbReference type="InterPro" id="IPR043129">
    <property type="entry name" value="ATPase_NBD"/>
</dbReference>
<dbReference type="InterPro" id="IPR011245">
    <property type="entry name" value="Butyrate_kin"/>
</dbReference>
<protein>
    <recommendedName>
        <fullName evidence="9">Probable butyrate kinase</fullName>
        <shortName evidence="9">BK</shortName>
        <ecNumber evidence="9">2.7.2.7</ecNumber>
    </recommendedName>
    <alternativeName>
        <fullName evidence="9">Branched-chain carboxylic acid kinase</fullName>
    </alternativeName>
</protein>
<evidence type="ECO:0000313" key="12">
    <source>
        <dbReference type="Proteomes" id="UP000322976"/>
    </source>
</evidence>
<evidence type="ECO:0000256" key="5">
    <source>
        <dbReference type="ARBA" id="ARBA00022741"/>
    </source>
</evidence>
<comment type="catalytic activity">
    <reaction evidence="8 9">
        <text>butanoate + ATP = butanoyl phosphate + ADP</text>
        <dbReference type="Rhea" id="RHEA:13585"/>
        <dbReference type="ChEBI" id="CHEBI:17968"/>
        <dbReference type="ChEBI" id="CHEBI:30616"/>
        <dbReference type="ChEBI" id="CHEBI:58079"/>
        <dbReference type="ChEBI" id="CHEBI:456216"/>
        <dbReference type="EC" id="2.7.2.7"/>
    </reaction>
</comment>
<dbReference type="Proteomes" id="UP000322976">
    <property type="component" value="Unassembled WGS sequence"/>
</dbReference>
<dbReference type="GO" id="GO:0005524">
    <property type="term" value="F:ATP binding"/>
    <property type="evidence" value="ECO:0007669"/>
    <property type="project" value="UniProtKB-KW"/>
</dbReference>
<evidence type="ECO:0000313" key="11">
    <source>
        <dbReference type="EMBL" id="TZE81317.1"/>
    </source>
</evidence>
<keyword evidence="4 9" id="KW-0808">Transferase</keyword>
<evidence type="ECO:0000256" key="3">
    <source>
        <dbReference type="ARBA" id="ARBA00022490"/>
    </source>
</evidence>
<dbReference type="EMBL" id="VTPS01000015">
    <property type="protein sequence ID" value="TZE81317.1"/>
    <property type="molecule type" value="Genomic_DNA"/>
</dbReference>
<evidence type="ECO:0000256" key="10">
    <source>
        <dbReference type="RuleBase" id="RU003835"/>
    </source>
</evidence>
<comment type="caution">
    <text evidence="11">The sequence shown here is derived from an EMBL/GenBank/DDBJ whole genome shotgun (WGS) entry which is preliminary data.</text>
</comment>
<dbReference type="PANTHER" id="PTHR21060">
    <property type="entry name" value="ACETATE KINASE"/>
    <property type="match status" value="1"/>
</dbReference>
<reference evidence="11 12" key="1">
    <citation type="submission" date="2019-08" db="EMBL/GenBank/DDBJ databases">
        <title>Calorimonas adulescens gen. nov., sp. nov., an anaerobic thermophilic bacterium from Sakhalin hot spring.</title>
        <authorList>
            <person name="Khomyakova M.A."/>
            <person name="Merkel A.Y."/>
            <person name="Novikov A."/>
            <person name="Bonch-Osmolovskaya E.A."/>
            <person name="Slobodkin A.I."/>
        </authorList>
    </citation>
    <scope>NUCLEOTIDE SEQUENCE [LARGE SCALE GENOMIC DNA]</scope>
    <source>
        <strain evidence="11 12">A05MB</strain>
    </source>
</reference>
<dbReference type="PROSITE" id="PS01075">
    <property type="entry name" value="ACETATE_KINASE_1"/>
    <property type="match status" value="1"/>
</dbReference>